<feature type="coiled-coil region" evidence="1">
    <location>
        <begin position="335"/>
        <end position="383"/>
    </location>
</feature>
<evidence type="ECO:0000256" key="1">
    <source>
        <dbReference type="SAM" id="Coils"/>
    </source>
</evidence>
<evidence type="ECO:0000313" key="3">
    <source>
        <dbReference type="Proteomes" id="UP000694920"/>
    </source>
</evidence>
<dbReference type="GeneID" id="107267904"/>
<reference evidence="4" key="1">
    <citation type="submission" date="2025-08" db="UniProtKB">
        <authorList>
            <consortium name="RefSeq"/>
        </authorList>
    </citation>
    <scope>IDENTIFICATION</scope>
</reference>
<keyword evidence="3" id="KW-1185">Reference proteome</keyword>
<feature type="region of interest" description="Disordered" evidence="2">
    <location>
        <begin position="1"/>
        <end position="52"/>
    </location>
</feature>
<feature type="compositionally biased region" description="Polar residues" evidence="2">
    <location>
        <begin position="8"/>
        <end position="19"/>
    </location>
</feature>
<name>A0AAJ7FJZ3_CEPCN</name>
<feature type="compositionally biased region" description="Basic and acidic residues" evidence="2">
    <location>
        <begin position="23"/>
        <end position="44"/>
    </location>
</feature>
<accession>A0AAJ7FJZ3</accession>
<dbReference type="PANTHER" id="PTHR16275:SF8">
    <property type="entry name" value="COILED-COIL DOMAIN-CONTAINING PROTEIN 40"/>
    <property type="match status" value="1"/>
</dbReference>
<gene>
    <name evidence="4" type="primary">LOC107267904</name>
</gene>
<sequence>MCDKGERNPQSTSSVQSSYRPRFSKDSPEHTDKMEDKDNSKENKPLSQNIPVILDPDDPLMKRFQDALKAHLTRVNDKLNQEILELEATFKLEEKNRETKGLTLYNAQQEIASQEAAIEKYEKTLFEIIKLREEREEELKKAKESHKETSEKLREEKTSEEKLLGEIESLASLEKQFAEWEQELANNLIICQRMSEKDAIIQRELIHEKQREDYILFKLMQEVWKVENEIKSLDEQLQLKEKEKMAAKQVISDANADLEAVQREHKNLFATWNSVIISIGQRDRVNQELNEERRKIRESFYTLQAQIEKLKKDTGKEMENNERLTLLQSRVEEDVQHLVKTISIEKDKLNNLESQLIRTTRLVEQSQAELAAGEVKYQQYVNEEKLIDKDLDKLASQKVMIEDEIIAKLEEKIINNKAARHLNKLLRDAKEGIREQELLVVQAENAYAKTTLETERLNTIIANTKIDLDEIAKDTLASEKEIDKMTAEIRKCEVIITKKQRTIALLNKKIEEALATTGGEEISPLDVKIMTLEKNIDEIEQKNQKSQNYWLRQEGYIVTLSQQRNMQLQEINLLNKQITIMEQKNLKLEHELEKEKKEEANMNRTINLFQQKLLQINNRLASQKELKNELEDKNCLIKNEYMKSLQDAEMDIIRLQNQLKDLENEKIMLKDQLNALQRESLSWEKKVNLACETIKRLKNERAAGGDVAVMKSEIHKMEIRLLHLKKVQEKLVQDMEFCVARRDVIVDGVMAKQKRNPKSQQYQKIIFRKRLDDQSLKIKKLTKELKQIENKVSVVEKQQKEMLEKLNEGQNTLREIEDVIPDIDKQIMEAELIKHQNLESLIRKQHKIKMLESVRDGRYKILFKSESALNEELQKQRIMNFELKAIMEQTKQDFPLLKDSIDTILLTLEMP</sequence>
<feature type="coiled-coil region" evidence="1">
    <location>
        <begin position="771"/>
        <end position="805"/>
    </location>
</feature>
<dbReference type="PANTHER" id="PTHR16275">
    <property type="entry name" value="COILED-COIL DOMAIN-CONTAINING PROTEIN 40"/>
    <property type="match status" value="1"/>
</dbReference>
<evidence type="ECO:0000313" key="4">
    <source>
        <dbReference type="RefSeq" id="XP_015595584.1"/>
    </source>
</evidence>
<keyword evidence="1" id="KW-0175">Coiled coil</keyword>
<feature type="coiled-coil region" evidence="1">
    <location>
        <begin position="69"/>
        <end position="183"/>
    </location>
</feature>
<dbReference type="KEGG" id="ccin:107267904"/>
<feature type="coiled-coil region" evidence="1">
    <location>
        <begin position="216"/>
        <end position="271"/>
    </location>
</feature>
<dbReference type="Proteomes" id="UP000694920">
    <property type="component" value="Unplaced"/>
</dbReference>
<evidence type="ECO:0000256" key="2">
    <source>
        <dbReference type="SAM" id="MobiDB-lite"/>
    </source>
</evidence>
<dbReference type="InterPro" id="IPR037386">
    <property type="entry name" value="CCDC40"/>
</dbReference>
<proteinExistence type="predicted"/>
<dbReference type="GO" id="GO:0035082">
    <property type="term" value="P:axoneme assembly"/>
    <property type="evidence" value="ECO:0007669"/>
    <property type="project" value="InterPro"/>
</dbReference>
<dbReference type="RefSeq" id="XP_015595584.1">
    <property type="nucleotide sequence ID" value="XM_015740098.2"/>
</dbReference>
<dbReference type="GO" id="GO:0005737">
    <property type="term" value="C:cytoplasm"/>
    <property type="evidence" value="ECO:0007669"/>
    <property type="project" value="TreeGrafter"/>
</dbReference>
<organism evidence="3 4">
    <name type="scientific">Cephus cinctus</name>
    <name type="common">Wheat stem sawfly</name>
    <dbReference type="NCBI Taxonomy" id="211228"/>
    <lineage>
        <taxon>Eukaryota</taxon>
        <taxon>Metazoa</taxon>
        <taxon>Ecdysozoa</taxon>
        <taxon>Arthropoda</taxon>
        <taxon>Hexapoda</taxon>
        <taxon>Insecta</taxon>
        <taxon>Pterygota</taxon>
        <taxon>Neoptera</taxon>
        <taxon>Endopterygota</taxon>
        <taxon>Hymenoptera</taxon>
        <taxon>Cephoidea</taxon>
        <taxon>Cephidae</taxon>
        <taxon>Cephus</taxon>
    </lineage>
</organism>
<feature type="coiled-coil region" evidence="1">
    <location>
        <begin position="496"/>
        <end position="679"/>
    </location>
</feature>
<dbReference type="AlphaFoldDB" id="A0AAJ7FJZ3"/>
<protein>
    <submittedName>
        <fullName evidence="4">Coiled-coil domain-containing protein 40</fullName>
    </submittedName>
</protein>